<keyword evidence="3" id="KW-0808">Transferase</keyword>
<sequence>MIKHLVSIIIPAHNSEETISRAVKSCLTQTYQKIEVIIINNGTTDQTKTKIKKFADPRIKYFEIKQANRSLARNLGIKESSGEFLQFLDADDYLESSALENSIAFLNDYPDYFAVAGSIMRINEFLKTQRTIIPSGFPKQLLDHNLFVINAVLFRNHGVILFDENLSYCEDWLFWADNLLNKKIQIIDEVKGSVCVTGKNTMSNTLLMDIYRVYVRALIHRNHLLKTSTFFLKDLKAILRFLVEIKKIDLPVVEKKKVQYTVKRNLFWAYFFASIIIYLPFMEKIILKRRARRLKRSEYRLNNR</sequence>
<reference evidence="3 4" key="1">
    <citation type="journal article" date="2015" name="Genome Announc.">
        <title>Expanding the biotechnology potential of lactobacilli through comparative genomics of 213 strains and associated genera.</title>
        <authorList>
            <person name="Sun Z."/>
            <person name="Harris H.M."/>
            <person name="McCann A."/>
            <person name="Guo C."/>
            <person name="Argimon S."/>
            <person name="Zhang W."/>
            <person name="Yang X."/>
            <person name="Jeffery I.B."/>
            <person name="Cooney J.C."/>
            <person name="Kagawa T.F."/>
            <person name="Liu W."/>
            <person name="Song Y."/>
            <person name="Salvetti E."/>
            <person name="Wrobel A."/>
            <person name="Rasinkangas P."/>
            <person name="Parkhill J."/>
            <person name="Rea M.C."/>
            <person name="O'Sullivan O."/>
            <person name="Ritari J."/>
            <person name="Douillard F.P."/>
            <person name="Paul Ross R."/>
            <person name="Yang R."/>
            <person name="Briner A.E."/>
            <person name="Felis G.E."/>
            <person name="de Vos W.M."/>
            <person name="Barrangou R."/>
            <person name="Klaenhammer T.R."/>
            <person name="Caufield P.W."/>
            <person name="Cui Y."/>
            <person name="Zhang H."/>
            <person name="O'Toole P.W."/>
        </authorList>
    </citation>
    <scope>NUCLEOTIDE SEQUENCE [LARGE SCALE GENOMIC DNA]</scope>
    <source>
        <strain evidence="3 4">DSM 20253</strain>
    </source>
</reference>
<dbReference type="RefSeq" id="WP_057874630.1">
    <property type="nucleotide sequence ID" value="NZ_AYYI01000087.1"/>
</dbReference>
<keyword evidence="1" id="KW-1133">Transmembrane helix</keyword>
<dbReference type="Gene3D" id="3.90.550.10">
    <property type="entry name" value="Spore Coat Polysaccharide Biosynthesis Protein SpsA, Chain A"/>
    <property type="match status" value="1"/>
</dbReference>
<keyword evidence="1" id="KW-0812">Transmembrane</keyword>
<dbReference type="InterPro" id="IPR029044">
    <property type="entry name" value="Nucleotide-diphossugar_trans"/>
</dbReference>
<evidence type="ECO:0000259" key="2">
    <source>
        <dbReference type="Pfam" id="PF00535"/>
    </source>
</evidence>
<accession>A0A0R2CS98</accession>
<dbReference type="OrthoDB" id="8773442at2"/>
<feature type="domain" description="Glycosyltransferase 2-like" evidence="2">
    <location>
        <begin position="7"/>
        <end position="138"/>
    </location>
</feature>
<evidence type="ECO:0000313" key="3">
    <source>
        <dbReference type="EMBL" id="KRM94616.1"/>
    </source>
</evidence>
<keyword evidence="4" id="KW-1185">Reference proteome</keyword>
<dbReference type="STRING" id="1423796.FC24_GL000179"/>
<comment type="caution">
    <text evidence="3">The sequence shown here is derived from an EMBL/GenBank/DDBJ whole genome shotgun (WGS) entry which is preliminary data.</text>
</comment>
<dbReference type="PANTHER" id="PTHR22916:SF3">
    <property type="entry name" value="UDP-GLCNAC:BETAGAL BETA-1,3-N-ACETYLGLUCOSAMINYLTRANSFERASE-LIKE PROTEIN 1"/>
    <property type="match status" value="1"/>
</dbReference>
<dbReference type="GO" id="GO:0016758">
    <property type="term" value="F:hexosyltransferase activity"/>
    <property type="evidence" value="ECO:0007669"/>
    <property type="project" value="UniProtKB-ARBA"/>
</dbReference>
<feature type="transmembrane region" description="Helical" evidence="1">
    <location>
        <begin position="267"/>
        <end position="287"/>
    </location>
</feature>
<protein>
    <submittedName>
        <fullName evidence="3">Glycosyltransferase-like protein</fullName>
    </submittedName>
</protein>
<dbReference type="PATRIC" id="fig|1423796.3.peg.188"/>
<gene>
    <name evidence="3" type="ORF">FC24_GL000179</name>
</gene>
<dbReference type="EMBL" id="AYYI01000087">
    <property type="protein sequence ID" value="KRM94616.1"/>
    <property type="molecule type" value="Genomic_DNA"/>
</dbReference>
<dbReference type="AlphaFoldDB" id="A0A0R2CS98"/>
<organism evidence="3 4">
    <name type="scientific">Loigolactobacillus rennini DSM 20253</name>
    <dbReference type="NCBI Taxonomy" id="1423796"/>
    <lineage>
        <taxon>Bacteria</taxon>
        <taxon>Bacillati</taxon>
        <taxon>Bacillota</taxon>
        <taxon>Bacilli</taxon>
        <taxon>Lactobacillales</taxon>
        <taxon>Lactobacillaceae</taxon>
        <taxon>Loigolactobacillus</taxon>
    </lineage>
</organism>
<dbReference type="PANTHER" id="PTHR22916">
    <property type="entry name" value="GLYCOSYLTRANSFERASE"/>
    <property type="match status" value="1"/>
</dbReference>
<dbReference type="SUPFAM" id="SSF53448">
    <property type="entry name" value="Nucleotide-diphospho-sugar transferases"/>
    <property type="match status" value="1"/>
</dbReference>
<keyword evidence="1" id="KW-0472">Membrane</keyword>
<dbReference type="Pfam" id="PF00535">
    <property type="entry name" value="Glycos_transf_2"/>
    <property type="match status" value="1"/>
</dbReference>
<evidence type="ECO:0000256" key="1">
    <source>
        <dbReference type="SAM" id="Phobius"/>
    </source>
</evidence>
<dbReference type="CDD" id="cd00761">
    <property type="entry name" value="Glyco_tranf_GTA_type"/>
    <property type="match status" value="1"/>
</dbReference>
<proteinExistence type="predicted"/>
<dbReference type="Proteomes" id="UP000051638">
    <property type="component" value="Unassembled WGS sequence"/>
</dbReference>
<dbReference type="InterPro" id="IPR001173">
    <property type="entry name" value="Glyco_trans_2-like"/>
</dbReference>
<evidence type="ECO:0000313" key="4">
    <source>
        <dbReference type="Proteomes" id="UP000051638"/>
    </source>
</evidence>
<name>A0A0R2CS98_9LACO</name>